<accession>A0A210Q904</accession>
<evidence type="ECO:0000259" key="2">
    <source>
        <dbReference type="Pfam" id="PF17172"/>
    </source>
</evidence>
<protein>
    <submittedName>
        <fullName evidence="3">Failed axon connection</fullName>
    </submittedName>
</protein>
<dbReference type="Pfam" id="PF17171">
    <property type="entry name" value="GST_C_6"/>
    <property type="match status" value="1"/>
</dbReference>
<dbReference type="SUPFAM" id="SSF52833">
    <property type="entry name" value="Thioredoxin-like"/>
    <property type="match status" value="1"/>
</dbReference>
<gene>
    <name evidence="3" type="ORF">KP79_PYT20910</name>
</gene>
<evidence type="ECO:0000313" key="4">
    <source>
        <dbReference type="Proteomes" id="UP000242188"/>
    </source>
</evidence>
<dbReference type="Pfam" id="PF17172">
    <property type="entry name" value="GST_N_4"/>
    <property type="match status" value="1"/>
</dbReference>
<dbReference type="InterPro" id="IPR012336">
    <property type="entry name" value="Thioredoxin-like_fold"/>
</dbReference>
<dbReference type="PANTHER" id="PTHR12289">
    <property type="entry name" value="METAXIN RELATED"/>
    <property type="match status" value="1"/>
</dbReference>
<name>A0A210Q904_MIZYE</name>
<sequence length="210" mass="25375">MAAEQDNRKLWRPEWKRDVVYLHVFPRENAKCLPNFSPYAMKLEMWLRLNDIPYVVIDHSGFSRKRQNPFILFNEEEIPDTNFIIEMLSAYFNKEIYPDASSELRAVGRSFLKMVEENTAWTIYWYRYVHHLPEYMKYVKFHDDEEMNEKAGKDLGKYVDCTLFAVLTQITCVPLDFPMMKVIREECPNLLDYIERLKVKCWPHWDDQKI</sequence>
<dbReference type="InterPro" id="IPR033468">
    <property type="entry name" value="Metaxin_GST"/>
</dbReference>
<feature type="domain" description="Thioredoxin-like fold" evidence="2">
    <location>
        <begin position="38"/>
        <end position="130"/>
    </location>
</feature>
<dbReference type="InterPro" id="IPR050931">
    <property type="entry name" value="Mito_Protein_Transport_Metaxin"/>
</dbReference>
<keyword evidence="4" id="KW-1185">Reference proteome</keyword>
<dbReference type="EMBL" id="NEDP02004544">
    <property type="protein sequence ID" value="OWF45227.1"/>
    <property type="molecule type" value="Genomic_DNA"/>
</dbReference>
<dbReference type="PANTHER" id="PTHR12289:SF41">
    <property type="entry name" value="FAILED AXON CONNECTIONS-RELATED"/>
    <property type="match status" value="1"/>
</dbReference>
<evidence type="ECO:0000313" key="3">
    <source>
        <dbReference type="EMBL" id="OWF45227.1"/>
    </source>
</evidence>
<feature type="domain" description="Metaxin glutathione S-transferase" evidence="1">
    <location>
        <begin position="158"/>
        <end position="197"/>
    </location>
</feature>
<reference evidence="3 4" key="1">
    <citation type="journal article" date="2017" name="Nat. Ecol. Evol.">
        <title>Scallop genome provides insights into evolution of bilaterian karyotype and development.</title>
        <authorList>
            <person name="Wang S."/>
            <person name="Zhang J."/>
            <person name="Jiao W."/>
            <person name="Li J."/>
            <person name="Xun X."/>
            <person name="Sun Y."/>
            <person name="Guo X."/>
            <person name="Huan P."/>
            <person name="Dong B."/>
            <person name="Zhang L."/>
            <person name="Hu X."/>
            <person name="Sun X."/>
            <person name="Wang J."/>
            <person name="Zhao C."/>
            <person name="Wang Y."/>
            <person name="Wang D."/>
            <person name="Huang X."/>
            <person name="Wang R."/>
            <person name="Lv J."/>
            <person name="Li Y."/>
            <person name="Zhang Z."/>
            <person name="Liu B."/>
            <person name="Lu W."/>
            <person name="Hui Y."/>
            <person name="Liang J."/>
            <person name="Zhou Z."/>
            <person name="Hou R."/>
            <person name="Li X."/>
            <person name="Liu Y."/>
            <person name="Li H."/>
            <person name="Ning X."/>
            <person name="Lin Y."/>
            <person name="Zhao L."/>
            <person name="Xing Q."/>
            <person name="Dou J."/>
            <person name="Li Y."/>
            <person name="Mao J."/>
            <person name="Guo H."/>
            <person name="Dou H."/>
            <person name="Li T."/>
            <person name="Mu C."/>
            <person name="Jiang W."/>
            <person name="Fu Q."/>
            <person name="Fu X."/>
            <person name="Miao Y."/>
            <person name="Liu J."/>
            <person name="Yu Q."/>
            <person name="Li R."/>
            <person name="Liao H."/>
            <person name="Li X."/>
            <person name="Kong Y."/>
            <person name="Jiang Z."/>
            <person name="Chourrout D."/>
            <person name="Li R."/>
            <person name="Bao Z."/>
        </authorList>
    </citation>
    <scope>NUCLEOTIDE SEQUENCE [LARGE SCALE GENOMIC DNA]</scope>
    <source>
        <strain evidence="3 4">PY_sf001</strain>
    </source>
</reference>
<dbReference type="Proteomes" id="UP000242188">
    <property type="component" value="Unassembled WGS sequence"/>
</dbReference>
<dbReference type="AlphaFoldDB" id="A0A210Q904"/>
<comment type="caution">
    <text evidence="3">The sequence shown here is derived from an EMBL/GenBank/DDBJ whole genome shotgun (WGS) entry which is preliminary data.</text>
</comment>
<dbReference type="OrthoDB" id="6276373at2759"/>
<dbReference type="GO" id="GO:0005737">
    <property type="term" value="C:cytoplasm"/>
    <property type="evidence" value="ECO:0007669"/>
    <property type="project" value="TreeGrafter"/>
</dbReference>
<organism evidence="3 4">
    <name type="scientific">Mizuhopecten yessoensis</name>
    <name type="common">Japanese scallop</name>
    <name type="synonym">Patinopecten yessoensis</name>
    <dbReference type="NCBI Taxonomy" id="6573"/>
    <lineage>
        <taxon>Eukaryota</taxon>
        <taxon>Metazoa</taxon>
        <taxon>Spiralia</taxon>
        <taxon>Lophotrochozoa</taxon>
        <taxon>Mollusca</taxon>
        <taxon>Bivalvia</taxon>
        <taxon>Autobranchia</taxon>
        <taxon>Pteriomorphia</taxon>
        <taxon>Pectinida</taxon>
        <taxon>Pectinoidea</taxon>
        <taxon>Pectinidae</taxon>
        <taxon>Mizuhopecten</taxon>
    </lineage>
</organism>
<proteinExistence type="predicted"/>
<evidence type="ECO:0000259" key="1">
    <source>
        <dbReference type="Pfam" id="PF17171"/>
    </source>
</evidence>
<dbReference type="InterPro" id="IPR036249">
    <property type="entry name" value="Thioredoxin-like_sf"/>
</dbReference>